<dbReference type="GO" id="GO:0003700">
    <property type="term" value="F:DNA-binding transcription factor activity"/>
    <property type="evidence" value="ECO:0000318"/>
    <property type="project" value="GO_Central"/>
</dbReference>
<keyword evidence="6" id="KW-0804">Transcription</keyword>
<evidence type="ECO:0000256" key="8">
    <source>
        <dbReference type="RuleBase" id="RU004020"/>
    </source>
</evidence>
<evidence type="ECO:0000256" key="9">
    <source>
        <dbReference type="SAM" id="MobiDB-lite"/>
    </source>
</evidence>
<comment type="subcellular location">
    <subcellularLocation>
        <location evidence="1">Nucleus</location>
    </subcellularLocation>
</comment>
<protein>
    <recommendedName>
        <fullName evidence="10">HSF-type DNA-binding domain-containing protein</fullName>
    </recommendedName>
</protein>
<evidence type="ECO:0000256" key="3">
    <source>
        <dbReference type="ARBA" id="ARBA00023015"/>
    </source>
</evidence>
<keyword evidence="3" id="KW-0805">Transcription regulation</keyword>
<dbReference type="FunFam" id="1.10.10.10:FF:000057">
    <property type="entry name" value="Heat shock transcription factor 1"/>
    <property type="match status" value="1"/>
</dbReference>
<dbReference type="InterPro" id="IPR036388">
    <property type="entry name" value="WH-like_DNA-bd_sf"/>
</dbReference>
<comment type="similarity">
    <text evidence="8">Belongs to the HSF family.</text>
</comment>
<dbReference type="SMART" id="SM00415">
    <property type="entry name" value="HSF"/>
    <property type="match status" value="1"/>
</dbReference>
<evidence type="ECO:0000256" key="1">
    <source>
        <dbReference type="ARBA" id="ARBA00004123"/>
    </source>
</evidence>
<dbReference type="Pfam" id="PF00447">
    <property type="entry name" value="HSF_DNA-bind"/>
    <property type="match status" value="1"/>
</dbReference>
<keyword evidence="7" id="KW-0539">Nucleus</keyword>
<evidence type="ECO:0000256" key="5">
    <source>
        <dbReference type="ARBA" id="ARBA00023125"/>
    </source>
</evidence>
<keyword evidence="4" id="KW-0346">Stress response</keyword>
<dbReference type="Gene3D" id="1.10.10.10">
    <property type="entry name" value="Winged helix-like DNA-binding domain superfamily/Winged helix DNA-binding domain"/>
    <property type="match status" value="1"/>
</dbReference>
<feature type="region of interest" description="Disordered" evidence="9">
    <location>
        <begin position="149"/>
        <end position="176"/>
    </location>
</feature>
<dbReference type="GO" id="GO:0005634">
    <property type="term" value="C:nucleus"/>
    <property type="evidence" value="ECO:0000318"/>
    <property type="project" value="GO_Central"/>
</dbReference>
<dbReference type="AlphaFoldDB" id="D8SWC4"/>
<evidence type="ECO:0000256" key="7">
    <source>
        <dbReference type="ARBA" id="ARBA00023242"/>
    </source>
</evidence>
<dbReference type="EMBL" id="GL377648">
    <property type="protein sequence ID" value="EFJ11201.1"/>
    <property type="molecule type" value="Genomic_DNA"/>
</dbReference>
<feature type="domain" description="HSF-type DNA-binding" evidence="10">
    <location>
        <begin position="102"/>
        <end position="126"/>
    </location>
</feature>
<proteinExistence type="inferred from homology"/>
<dbReference type="OrthoDB" id="60033at2759"/>
<evidence type="ECO:0000313" key="11">
    <source>
        <dbReference type="EMBL" id="EFJ11201.1"/>
    </source>
</evidence>
<dbReference type="FunCoup" id="D8SWC4">
    <property type="interactions" value="1629"/>
</dbReference>
<feature type="compositionally biased region" description="Pro residues" evidence="9">
    <location>
        <begin position="40"/>
        <end position="51"/>
    </location>
</feature>
<evidence type="ECO:0000256" key="6">
    <source>
        <dbReference type="ARBA" id="ARBA00023163"/>
    </source>
</evidence>
<evidence type="ECO:0000256" key="2">
    <source>
        <dbReference type="ARBA" id="ARBA00022553"/>
    </source>
</evidence>
<dbReference type="GO" id="GO:0043565">
    <property type="term" value="F:sequence-specific DNA binding"/>
    <property type="evidence" value="ECO:0007669"/>
    <property type="project" value="InterPro"/>
</dbReference>
<sequence>MVANANWSQPVRSPSATVTVPGSKSSSARKSTAATSESSPRPPRPPLPPAQPMDSSNSAPPPFLNKTYDMVEDPSTDPIVSWNPSGNGFIVWNLNEFQQQLLPKFFKHNNFSSFVRQLNTYGFRKVDPDRWEFGNEGFLKGKKQLLKGIHRKKSASHQPPAVQQPQPQPQPSSKPACVEVGKFGLEGEIERLKRDKNVLMSELVRLRQQQQQTDSDLQMILQRL</sequence>
<dbReference type="Gramene" id="EFJ11201">
    <property type="protein sequence ID" value="EFJ11201"/>
    <property type="gene ID" value="SELMODRAFT_126488"/>
</dbReference>
<dbReference type="KEGG" id="smo:SELMODRAFT_126488"/>
<feature type="compositionally biased region" description="Polar residues" evidence="9">
    <location>
        <begin position="1"/>
        <end position="22"/>
    </location>
</feature>
<feature type="non-terminal residue" evidence="11">
    <location>
        <position position="224"/>
    </location>
</feature>
<dbReference type="STRING" id="88036.D8SWC4"/>
<dbReference type="GO" id="GO:0034605">
    <property type="term" value="P:cellular response to heat"/>
    <property type="evidence" value="ECO:0000318"/>
    <property type="project" value="GO_Central"/>
</dbReference>
<dbReference type="HOGENOM" id="CLU_030308_8_4_1"/>
<feature type="compositionally biased region" description="Low complexity" evidence="9">
    <location>
        <begin position="23"/>
        <end position="39"/>
    </location>
</feature>
<accession>D8SWC4</accession>
<dbReference type="Proteomes" id="UP000001514">
    <property type="component" value="Unassembled WGS sequence"/>
</dbReference>
<dbReference type="PROSITE" id="PS00434">
    <property type="entry name" value="HSF_DOMAIN"/>
    <property type="match status" value="1"/>
</dbReference>
<dbReference type="PRINTS" id="PR00056">
    <property type="entry name" value="HSFDOMAIN"/>
</dbReference>
<organism evidence="12">
    <name type="scientific">Selaginella moellendorffii</name>
    <name type="common">Spikemoss</name>
    <dbReference type="NCBI Taxonomy" id="88036"/>
    <lineage>
        <taxon>Eukaryota</taxon>
        <taxon>Viridiplantae</taxon>
        <taxon>Streptophyta</taxon>
        <taxon>Embryophyta</taxon>
        <taxon>Tracheophyta</taxon>
        <taxon>Lycopodiopsida</taxon>
        <taxon>Selaginellales</taxon>
        <taxon>Selaginellaceae</taxon>
        <taxon>Selaginella</taxon>
    </lineage>
</organism>
<dbReference type="PANTHER" id="PTHR10015:SF427">
    <property type="entry name" value="HEAT SHOCK FACTOR PROTEIN"/>
    <property type="match status" value="1"/>
</dbReference>
<keyword evidence="12" id="KW-1185">Reference proteome</keyword>
<keyword evidence="5" id="KW-0238">DNA-binding</keyword>
<dbReference type="InterPro" id="IPR036390">
    <property type="entry name" value="WH_DNA-bd_sf"/>
</dbReference>
<evidence type="ECO:0000259" key="10">
    <source>
        <dbReference type="PROSITE" id="PS00434"/>
    </source>
</evidence>
<dbReference type="InterPro" id="IPR000232">
    <property type="entry name" value="HSF_DNA-bd"/>
</dbReference>
<name>D8SWC4_SELML</name>
<dbReference type="SUPFAM" id="SSF46785">
    <property type="entry name" value="Winged helix' DNA-binding domain"/>
    <property type="match status" value="1"/>
</dbReference>
<keyword evidence="2" id="KW-0597">Phosphoprotein</keyword>
<reference evidence="11 12" key="1">
    <citation type="journal article" date="2011" name="Science">
        <title>The Selaginella genome identifies genetic changes associated with the evolution of vascular plants.</title>
        <authorList>
            <person name="Banks J.A."/>
            <person name="Nishiyama T."/>
            <person name="Hasebe M."/>
            <person name="Bowman J.L."/>
            <person name="Gribskov M."/>
            <person name="dePamphilis C."/>
            <person name="Albert V.A."/>
            <person name="Aono N."/>
            <person name="Aoyama T."/>
            <person name="Ambrose B.A."/>
            <person name="Ashton N.W."/>
            <person name="Axtell M.J."/>
            <person name="Barker E."/>
            <person name="Barker M.S."/>
            <person name="Bennetzen J.L."/>
            <person name="Bonawitz N.D."/>
            <person name="Chapple C."/>
            <person name="Cheng C."/>
            <person name="Correa L.G."/>
            <person name="Dacre M."/>
            <person name="DeBarry J."/>
            <person name="Dreyer I."/>
            <person name="Elias M."/>
            <person name="Engstrom E.M."/>
            <person name="Estelle M."/>
            <person name="Feng L."/>
            <person name="Finet C."/>
            <person name="Floyd S.K."/>
            <person name="Frommer W.B."/>
            <person name="Fujita T."/>
            <person name="Gramzow L."/>
            <person name="Gutensohn M."/>
            <person name="Harholt J."/>
            <person name="Hattori M."/>
            <person name="Heyl A."/>
            <person name="Hirai T."/>
            <person name="Hiwatashi Y."/>
            <person name="Ishikawa M."/>
            <person name="Iwata M."/>
            <person name="Karol K.G."/>
            <person name="Koehler B."/>
            <person name="Kolukisaoglu U."/>
            <person name="Kubo M."/>
            <person name="Kurata T."/>
            <person name="Lalonde S."/>
            <person name="Li K."/>
            <person name="Li Y."/>
            <person name="Litt A."/>
            <person name="Lyons E."/>
            <person name="Manning G."/>
            <person name="Maruyama T."/>
            <person name="Michael T.P."/>
            <person name="Mikami K."/>
            <person name="Miyazaki S."/>
            <person name="Morinaga S."/>
            <person name="Murata T."/>
            <person name="Mueller-Roeber B."/>
            <person name="Nelson D.R."/>
            <person name="Obara M."/>
            <person name="Oguri Y."/>
            <person name="Olmstead R.G."/>
            <person name="Onodera N."/>
            <person name="Petersen B.L."/>
            <person name="Pils B."/>
            <person name="Prigge M."/>
            <person name="Rensing S.A."/>
            <person name="Riano-Pachon D.M."/>
            <person name="Roberts A.W."/>
            <person name="Sato Y."/>
            <person name="Scheller H.V."/>
            <person name="Schulz B."/>
            <person name="Schulz C."/>
            <person name="Shakirov E.V."/>
            <person name="Shibagaki N."/>
            <person name="Shinohara N."/>
            <person name="Shippen D.E."/>
            <person name="Soerensen I."/>
            <person name="Sotooka R."/>
            <person name="Sugimoto N."/>
            <person name="Sugita M."/>
            <person name="Sumikawa N."/>
            <person name="Tanurdzic M."/>
            <person name="Theissen G."/>
            <person name="Ulvskov P."/>
            <person name="Wakazuki S."/>
            <person name="Weng J.K."/>
            <person name="Willats W.W."/>
            <person name="Wipf D."/>
            <person name="Wolf P.G."/>
            <person name="Yang L."/>
            <person name="Zimmer A.D."/>
            <person name="Zhu Q."/>
            <person name="Mitros T."/>
            <person name="Hellsten U."/>
            <person name="Loque D."/>
            <person name="Otillar R."/>
            <person name="Salamov A."/>
            <person name="Schmutz J."/>
            <person name="Shapiro H."/>
            <person name="Lindquist E."/>
            <person name="Lucas S."/>
            <person name="Rokhsar D."/>
            <person name="Grigoriev I.V."/>
        </authorList>
    </citation>
    <scope>NUCLEOTIDE SEQUENCE [LARGE SCALE GENOMIC DNA]</scope>
</reference>
<dbReference type="PANTHER" id="PTHR10015">
    <property type="entry name" value="HEAT SHOCK TRANSCRIPTION FACTOR"/>
    <property type="match status" value="1"/>
</dbReference>
<feature type="region of interest" description="Disordered" evidence="9">
    <location>
        <begin position="1"/>
        <end position="70"/>
    </location>
</feature>
<dbReference type="InParanoid" id="D8SWC4"/>
<evidence type="ECO:0000313" key="12">
    <source>
        <dbReference type="Proteomes" id="UP000001514"/>
    </source>
</evidence>
<dbReference type="eggNOG" id="KOG0627">
    <property type="taxonomic scope" value="Eukaryota"/>
</dbReference>
<evidence type="ECO:0000256" key="4">
    <source>
        <dbReference type="ARBA" id="ARBA00023016"/>
    </source>
</evidence>
<dbReference type="OMA" id="LMMELVC"/>
<gene>
    <name evidence="11" type="ORF">SELMODRAFT_126488</name>
</gene>